<protein>
    <submittedName>
        <fullName evidence="2">Uncharacterized protein</fullName>
    </submittedName>
</protein>
<dbReference type="HOGENOM" id="CLU_2350463_0_0_1"/>
<keyword evidence="3" id="KW-1185">Reference proteome</keyword>
<accession>B8B0U6</accession>
<evidence type="ECO:0000313" key="3">
    <source>
        <dbReference type="Proteomes" id="UP000007015"/>
    </source>
</evidence>
<reference evidence="2 3" key="1">
    <citation type="journal article" date="2005" name="PLoS Biol.">
        <title>The genomes of Oryza sativa: a history of duplications.</title>
        <authorList>
            <person name="Yu J."/>
            <person name="Wang J."/>
            <person name="Lin W."/>
            <person name="Li S."/>
            <person name="Li H."/>
            <person name="Zhou J."/>
            <person name="Ni P."/>
            <person name="Dong W."/>
            <person name="Hu S."/>
            <person name="Zeng C."/>
            <person name="Zhang J."/>
            <person name="Zhang Y."/>
            <person name="Li R."/>
            <person name="Xu Z."/>
            <person name="Li S."/>
            <person name="Li X."/>
            <person name="Zheng H."/>
            <person name="Cong L."/>
            <person name="Lin L."/>
            <person name="Yin J."/>
            <person name="Geng J."/>
            <person name="Li G."/>
            <person name="Shi J."/>
            <person name="Liu J."/>
            <person name="Lv H."/>
            <person name="Li J."/>
            <person name="Wang J."/>
            <person name="Deng Y."/>
            <person name="Ran L."/>
            <person name="Shi X."/>
            <person name="Wang X."/>
            <person name="Wu Q."/>
            <person name="Li C."/>
            <person name="Ren X."/>
            <person name="Wang J."/>
            <person name="Wang X."/>
            <person name="Li D."/>
            <person name="Liu D."/>
            <person name="Zhang X."/>
            <person name="Ji Z."/>
            <person name="Zhao W."/>
            <person name="Sun Y."/>
            <person name="Zhang Z."/>
            <person name="Bao J."/>
            <person name="Han Y."/>
            <person name="Dong L."/>
            <person name="Ji J."/>
            <person name="Chen P."/>
            <person name="Wu S."/>
            <person name="Liu J."/>
            <person name="Xiao Y."/>
            <person name="Bu D."/>
            <person name="Tan J."/>
            <person name="Yang L."/>
            <person name="Ye C."/>
            <person name="Zhang J."/>
            <person name="Xu J."/>
            <person name="Zhou Y."/>
            <person name="Yu Y."/>
            <person name="Zhang B."/>
            <person name="Zhuang S."/>
            <person name="Wei H."/>
            <person name="Liu B."/>
            <person name="Lei M."/>
            <person name="Yu H."/>
            <person name="Li Y."/>
            <person name="Xu H."/>
            <person name="Wei S."/>
            <person name="He X."/>
            <person name="Fang L."/>
            <person name="Zhang Z."/>
            <person name="Zhang Y."/>
            <person name="Huang X."/>
            <person name="Su Z."/>
            <person name="Tong W."/>
            <person name="Li J."/>
            <person name="Tong Z."/>
            <person name="Li S."/>
            <person name="Ye J."/>
            <person name="Wang L."/>
            <person name="Fang L."/>
            <person name="Lei T."/>
            <person name="Chen C."/>
            <person name="Chen H."/>
            <person name="Xu Z."/>
            <person name="Li H."/>
            <person name="Huang H."/>
            <person name="Zhang F."/>
            <person name="Xu H."/>
            <person name="Li N."/>
            <person name="Zhao C."/>
            <person name="Li S."/>
            <person name="Dong L."/>
            <person name="Huang Y."/>
            <person name="Li L."/>
            <person name="Xi Y."/>
            <person name="Qi Q."/>
            <person name="Li W."/>
            <person name="Zhang B."/>
            <person name="Hu W."/>
            <person name="Zhang Y."/>
            <person name="Tian X."/>
            <person name="Jiao Y."/>
            <person name="Liang X."/>
            <person name="Jin J."/>
            <person name="Gao L."/>
            <person name="Zheng W."/>
            <person name="Hao B."/>
            <person name="Liu S."/>
            <person name="Wang W."/>
            <person name="Yuan L."/>
            <person name="Cao M."/>
            <person name="McDermott J."/>
            <person name="Samudrala R."/>
            <person name="Wang J."/>
            <person name="Wong G.K."/>
            <person name="Yang H."/>
        </authorList>
    </citation>
    <scope>NUCLEOTIDE SEQUENCE [LARGE SCALE GENOMIC DNA]</scope>
    <source>
        <strain evidence="3">cv. 93-11</strain>
    </source>
</reference>
<dbReference type="Gramene" id="BGIOSGA021409-TA">
    <property type="protein sequence ID" value="BGIOSGA021409-PA"/>
    <property type="gene ID" value="BGIOSGA021409"/>
</dbReference>
<gene>
    <name evidence="2" type="ORF">OsI_22622</name>
</gene>
<name>B8B0U6_ORYSI</name>
<dbReference type="AlphaFoldDB" id="B8B0U6"/>
<evidence type="ECO:0000313" key="2">
    <source>
        <dbReference type="EMBL" id="EEC80435.1"/>
    </source>
</evidence>
<evidence type="ECO:0000256" key="1">
    <source>
        <dbReference type="SAM" id="MobiDB-lite"/>
    </source>
</evidence>
<organism evidence="2 3">
    <name type="scientific">Oryza sativa subsp. indica</name>
    <name type="common">Rice</name>
    <dbReference type="NCBI Taxonomy" id="39946"/>
    <lineage>
        <taxon>Eukaryota</taxon>
        <taxon>Viridiplantae</taxon>
        <taxon>Streptophyta</taxon>
        <taxon>Embryophyta</taxon>
        <taxon>Tracheophyta</taxon>
        <taxon>Spermatophyta</taxon>
        <taxon>Magnoliopsida</taxon>
        <taxon>Liliopsida</taxon>
        <taxon>Poales</taxon>
        <taxon>Poaceae</taxon>
        <taxon>BOP clade</taxon>
        <taxon>Oryzoideae</taxon>
        <taxon>Oryzeae</taxon>
        <taxon>Oryzinae</taxon>
        <taxon>Oryza</taxon>
        <taxon>Oryza sativa</taxon>
    </lineage>
</organism>
<feature type="compositionally biased region" description="Polar residues" evidence="1">
    <location>
        <begin position="11"/>
        <end position="29"/>
    </location>
</feature>
<proteinExistence type="predicted"/>
<feature type="region of interest" description="Disordered" evidence="1">
    <location>
        <begin position="11"/>
        <end position="84"/>
    </location>
</feature>
<sequence length="97" mass="10950">MFNLNFPSFVSIQGDNDDNSSLTMTNEISSTEDKEKNCISSKKKNSSNYQNIVEDKQLQSTGFKDGNNEDSNSRVTKHVPSSGISQSFYQKKKLTWT</sequence>
<dbReference type="EMBL" id="CM000131">
    <property type="protein sequence ID" value="EEC80435.1"/>
    <property type="molecule type" value="Genomic_DNA"/>
</dbReference>
<dbReference type="Proteomes" id="UP000007015">
    <property type="component" value="Chromosome 6"/>
</dbReference>